<dbReference type="InterPro" id="IPR029058">
    <property type="entry name" value="AB_hydrolase_fold"/>
</dbReference>
<dbReference type="PANTHER" id="PTHR45763">
    <property type="entry name" value="HYDROLASE, ALPHA/BETA FOLD FAMILY PROTEIN, EXPRESSED-RELATED"/>
    <property type="match status" value="1"/>
</dbReference>
<dbReference type="InterPro" id="IPR000073">
    <property type="entry name" value="AB_hydrolase_1"/>
</dbReference>
<dbReference type="Proteomes" id="UP000030693">
    <property type="component" value="Unassembled WGS sequence"/>
</dbReference>
<dbReference type="AlphaFoldDB" id="A0A058ZAB6"/>
<accession>A0A058ZAB6</accession>
<dbReference type="EMBL" id="KB932203">
    <property type="protein sequence ID" value="KCV70908.1"/>
    <property type="molecule type" value="Genomic_DNA"/>
</dbReference>
<sequence>MQSFSKDIAELADHLEVDKFHIVGWSSGGCYALAAGSFLGPRVIGIGSISTDPQWVDVPPSDPHNEKQYTALLRLFWLLTRPLWPVRNLALPVAGFLMSRLLLANLALSAAGNPRMQRIQHRLLESLRQGHRGATRDMVVERSPWGFCLKTHPSRVDLWHAIDDKAVPVMSVAYLADRLPDQQMILRRTGGHNMVVREWDAILELLINRKALPGPGEEAEAPAPAPPTPK</sequence>
<dbReference type="PANTHER" id="PTHR45763:SF46">
    <property type="entry name" value="AB HYDROLASE-1 DOMAIN-CONTAINING PROTEIN"/>
    <property type="match status" value="1"/>
</dbReference>
<keyword evidence="3" id="KW-1185">Reference proteome</keyword>
<dbReference type="PROSITE" id="PS51257">
    <property type="entry name" value="PROKAR_LIPOPROTEIN"/>
    <property type="match status" value="1"/>
</dbReference>
<dbReference type="OrthoDB" id="294702at2759"/>
<dbReference type="STRING" id="691883.A0A058ZAB6"/>
<protein>
    <recommendedName>
        <fullName evidence="1">AB hydrolase-1 domain-containing protein</fullName>
    </recommendedName>
</protein>
<dbReference type="GeneID" id="20526579"/>
<feature type="domain" description="AB hydrolase-1" evidence="1">
    <location>
        <begin position="3"/>
        <end position="194"/>
    </location>
</feature>
<proteinExistence type="predicted"/>
<evidence type="ECO:0000313" key="3">
    <source>
        <dbReference type="Proteomes" id="UP000030693"/>
    </source>
</evidence>
<dbReference type="Pfam" id="PF00561">
    <property type="entry name" value="Abhydrolase_1"/>
    <property type="match status" value="1"/>
</dbReference>
<dbReference type="Gene3D" id="3.40.50.1820">
    <property type="entry name" value="alpha/beta hydrolase"/>
    <property type="match status" value="1"/>
</dbReference>
<reference evidence="2" key="1">
    <citation type="submission" date="2013-04" db="EMBL/GenBank/DDBJ databases">
        <title>The Genome Sequence of Fonticula alba ATCC 38817.</title>
        <authorList>
            <consortium name="The Broad Institute Genomics Platform"/>
            <person name="Russ C."/>
            <person name="Cuomo C."/>
            <person name="Burger G."/>
            <person name="Gray M.W."/>
            <person name="Holland P.W.H."/>
            <person name="King N."/>
            <person name="Lang F.B.F."/>
            <person name="Roger A.J."/>
            <person name="Ruiz-Trillo I."/>
            <person name="Brown M."/>
            <person name="Walker B."/>
            <person name="Young S."/>
            <person name="Zeng Q."/>
            <person name="Gargeya S."/>
            <person name="Fitzgerald M."/>
            <person name="Haas B."/>
            <person name="Abouelleil A."/>
            <person name="Allen A.W."/>
            <person name="Alvarado L."/>
            <person name="Arachchi H.M."/>
            <person name="Berlin A.M."/>
            <person name="Chapman S.B."/>
            <person name="Gainer-Dewar J."/>
            <person name="Goldberg J."/>
            <person name="Griggs A."/>
            <person name="Gujja S."/>
            <person name="Hansen M."/>
            <person name="Howarth C."/>
            <person name="Imamovic A."/>
            <person name="Ireland A."/>
            <person name="Larimer J."/>
            <person name="McCowan C."/>
            <person name="Murphy C."/>
            <person name="Pearson M."/>
            <person name="Poon T.W."/>
            <person name="Priest M."/>
            <person name="Roberts A."/>
            <person name="Saif S."/>
            <person name="Shea T."/>
            <person name="Sisk P."/>
            <person name="Sykes S."/>
            <person name="Wortman J."/>
            <person name="Nusbaum C."/>
            <person name="Birren B."/>
        </authorList>
    </citation>
    <scope>NUCLEOTIDE SEQUENCE [LARGE SCALE GENOMIC DNA]</scope>
    <source>
        <strain evidence="2">ATCC 38817</strain>
    </source>
</reference>
<dbReference type="SUPFAM" id="SSF53474">
    <property type="entry name" value="alpha/beta-Hydrolases"/>
    <property type="match status" value="1"/>
</dbReference>
<organism evidence="2">
    <name type="scientific">Fonticula alba</name>
    <name type="common">Slime mold</name>
    <dbReference type="NCBI Taxonomy" id="691883"/>
    <lineage>
        <taxon>Eukaryota</taxon>
        <taxon>Rotosphaerida</taxon>
        <taxon>Fonticulaceae</taxon>
        <taxon>Fonticula</taxon>
    </lineage>
</organism>
<gene>
    <name evidence="2" type="ORF">H696_01854</name>
</gene>
<dbReference type="RefSeq" id="XP_009494031.1">
    <property type="nucleotide sequence ID" value="XM_009495756.1"/>
</dbReference>
<name>A0A058ZAB6_FONAL</name>
<evidence type="ECO:0000259" key="1">
    <source>
        <dbReference type="Pfam" id="PF00561"/>
    </source>
</evidence>
<evidence type="ECO:0000313" key="2">
    <source>
        <dbReference type="EMBL" id="KCV70908.1"/>
    </source>
</evidence>